<keyword evidence="3" id="KW-1185">Reference proteome</keyword>
<dbReference type="GO" id="GO:0004672">
    <property type="term" value="F:protein kinase activity"/>
    <property type="evidence" value="ECO:0007669"/>
    <property type="project" value="InterPro"/>
</dbReference>
<name>A0A9W9ZGG2_9CNID</name>
<dbReference type="PROSITE" id="PS00108">
    <property type="entry name" value="PROTEIN_KINASE_ST"/>
    <property type="match status" value="1"/>
</dbReference>
<dbReference type="EMBL" id="MU826351">
    <property type="protein sequence ID" value="KAJ7380875.1"/>
    <property type="molecule type" value="Genomic_DNA"/>
</dbReference>
<dbReference type="AlphaFoldDB" id="A0A9W9ZGG2"/>
<dbReference type="PROSITE" id="PS50011">
    <property type="entry name" value="PROTEIN_KINASE_DOM"/>
    <property type="match status" value="1"/>
</dbReference>
<sequence length="114" mass="13211">MDSCSFPANEEWKTVLDLVGCALQFVHSKGFLHNDLKGDNVLLERRDSHFNPVIIDFRKSTRIGEARNQRRFRSTEKQRKYRQKYPHVAPEIVTGTGVRSIAIFIPVIFIPLQN</sequence>
<feature type="domain" description="Protein kinase" evidence="1">
    <location>
        <begin position="1"/>
        <end position="114"/>
    </location>
</feature>
<evidence type="ECO:0000313" key="3">
    <source>
        <dbReference type="Proteomes" id="UP001163046"/>
    </source>
</evidence>
<protein>
    <recommendedName>
        <fullName evidence="1">Protein kinase domain-containing protein</fullName>
    </recommendedName>
</protein>
<dbReference type="Pfam" id="PF00069">
    <property type="entry name" value="Pkinase"/>
    <property type="match status" value="1"/>
</dbReference>
<dbReference type="InterPro" id="IPR008271">
    <property type="entry name" value="Ser/Thr_kinase_AS"/>
</dbReference>
<reference evidence="2" key="1">
    <citation type="submission" date="2023-01" db="EMBL/GenBank/DDBJ databases">
        <title>Genome assembly of the deep-sea coral Lophelia pertusa.</title>
        <authorList>
            <person name="Herrera S."/>
            <person name="Cordes E."/>
        </authorList>
    </citation>
    <scope>NUCLEOTIDE SEQUENCE</scope>
    <source>
        <strain evidence="2">USNM1676648</strain>
        <tissue evidence="2">Polyp</tissue>
    </source>
</reference>
<comment type="caution">
    <text evidence="2">The sequence shown here is derived from an EMBL/GenBank/DDBJ whole genome shotgun (WGS) entry which is preliminary data.</text>
</comment>
<evidence type="ECO:0000313" key="2">
    <source>
        <dbReference type="EMBL" id="KAJ7380875.1"/>
    </source>
</evidence>
<accession>A0A9W9ZGG2</accession>
<gene>
    <name evidence="2" type="ORF">OS493_004458</name>
</gene>
<dbReference type="Gene3D" id="1.10.510.10">
    <property type="entry name" value="Transferase(Phosphotransferase) domain 1"/>
    <property type="match status" value="1"/>
</dbReference>
<organism evidence="2 3">
    <name type="scientific">Desmophyllum pertusum</name>
    <dbReference type="NCBI Taxonomy" id="174260"/>
    <lineage>
        <taxon>Eukaryota</taxon>
        <taxon>Metazoa</taxon>
        <taxon>Cnidaria</taxon>
        <taxon>Anthozoa</taxon>
        <taxon>Hexacorallia</taxon>
        <taxon>Scleractinia</taxon>
        <taxon>Caryophylliina</taxon>
        <taxon>Caryophylliidae</taxon>
        <taxon>Desmophyllum</taxon>
    </lineage>
</organism>
<dbReference type="GO" id="GO:0005524">
    <property type="term" value="F:ATP binding"/>
    <property type="evidence" value="ECO:0007669"/>
    <property type="project" value="InterPro"/>
</dbReference>
<dbReference type="OrthoDB" id="5982746at2759"/>
<proteinExistence type="predicted"/>
<evidence type="ECO:0000259" key="1">
    <source>
        <dbReference type="PROSITE" id="PS50011"/>
    </source>
</evidence>
<dbReference type="SUPFAM" id="SSF56112">
    <property type="entry name" value="Protein kinase-like (PK-like)"/>
    <property type="match status" value="1"/>
</dbReference>
<dbReference type="InterPro" id="IPR000719">
    <property type="entry name" value="Prot_kinase_dom"/>
</dbReference>
<dbReference type="InterPro" id="IPR011009">
    <property type="entry name" value="Kinase-like_dom_sf"/>
</dbReference>
<dbReference type="Proteomes" id="UP001163046">
    <property type="component" value="Unassembled WGS sequence"/>
</dbReference>